<proteinExistence type="inferred from homology"/>
<dbReference type="GO" id="GO:0040029">
    <property type="term" value="P:epigenetic regulation of gene expression"/>
    <property type="evidence" value="ECO:0007669"/>
    <property type="project" value="TreeGrafter"/>
</dbReference>
<name>A0A1M6R0L5_9AQUI</name>
<dbReference type="Gene3D" id="3.40.800.20">
    <property type="entry name" value="Histone deacetylase domain"/>
    <property type="match status" value="1"/>
</dbReference>
<protein>
    <submittedName>
        <fullName evidence="3">Acetoin utilization deacetylase AcuC</fullName>
    </submittedName>
</protein>
<dbReference type="AlphaFoldDB" id="A0A1M6R0L5"/>
<dbReference type="PANTHER" id="PTHR10625:SF10">
    <property type="entry name" value="HISTONE DEACETYLASE HDAC1"/>
    <property type="match status" value="1"/>
</dbReference>
<dbReference type="GO" id="GO:0004407">
    <property type="term" value="F:histone deacetylase activity"/>
    <property type="evidence" value="ECO:0007669"/>
    <property type="project" value="TreeGrafter"/>
</dbReference>
<dbReference type="InterPro" id="IPR000286">
    <property type="entry name" value="HDACs"/>
</dbReference>
<dbReference type="PRINTS" id="PR01270">
    <property type="entry name" value="HDASUPER"/>
</dbReference>
<dbReference type="CDD" id="cd09992">
    <property type="entry name" value="HDAC_classII"/>
    <property type="match status" value="1"/>
</dbReference>
<sequence>MRTGFIYDEIFLKHNELHHPENKDRLISIMRELDSKGTLKKLILLKTRRATPQEVALNHEPSYIQELHDFCSAGGGYLDPDTYAYKDSYEVALHAVGAILQGIDHLLNKDVEAVFCAVRPPGHHAERSKAMGFCLFNNVAVGGWYLLNKGIERVFIVDFDAHHGNGTQRSFYEEDRVFYFSTHQYPFYPGTGSAEEKGAGKGYGYTHNVPMKAYSGDEEYIKVYREILPDLVYSYRPQFMLVSAGYDIHKDDPLTYLNVSTQGIGNIVESLVSISKDLSIPVLFALEGGYNLRALAESVNLTLEILLKS</sequence>
<accession>A0A1M6R0L5</accession>
<reference evidence="3 4" key="1">
    <citation type="submission" date="2016-11" db="EMBL/GenBank/DDBJ databases">
        <authorList>
            <person name="Jaros S."/>
            <person name="Januszkiewicz K."/>
            <person name="Wedrychowicz H."/>
        </authorList>
    </citation>
    <scope>NUCLEOTIDE SEQUENCE [LARGE SCALE GENOMIC DNA]</scope>
    <source>
        <strain evidence="3 4">DSM 19557</strain>
    </source>
</reference>
<gene>
    <name evidence="3" type="ORF">SAMN05444391_0470</name>
</gene>
<keyword evidence="4" id="KW-1185">Reference proteome</keyword>
<evidence type="ECO:0000259" key="2">
    <source>
        <dbReference type="Pfam" id="PF00850"/>
    </source>
</evidence>
<dbReference type="SUPFAM" id="SSF52768">
    <property type="entry name" value="Arginase/deacetylase"/>
    <property type="match status" value="1"/>
</dbReference>
<dbReference type="InterPro" id="IPR023696">
    <property type="entry name" value="Ureohydrolase_dom_sf"/>
</dbReference>
<dbReference type="Pfam" id="PF00850">
    <property type="entry name" value="Hist_deacetyl"/>
    <property type="match status" value="1"/>
</dbReference>
<dbReference type="Proteomes" id="UP000189810">
    <property type="component" value="Chromosome I"/>
</dbReference>
<feature type="domain" description="Histone deacetylase" evidence="2">
    <location>
        <begin position="19"/>
        <end position="305"/>
    </location>
</feature>
<dbReference type="OrthoDB" id="9808367at2"/>
<comment type="similarity">
    <text evidence="1">Belongs to the histone deacetylase family.</text>
</comment>
<dbReference type="RefSeq" id="WP_079653638.1">
    <property type="nucleotide sequence ID" value="NZ_LT670846.1"/>
</dbReference>
<evidence type="ECO:0000313" key="3">
    <source>
        <dbReference type="EMBL" id="SHK25973.1"/>
    </source>
</evidence>
<dbReference type="InterPro" id="IPR023801">
    <property type="entry name" value="His_deacetylse_dom"/>
</dbReference>
<organism evidence="3 4">
    <name type="scientific">Thermocrinis minervae</name>
    <dbReference type="NCBI Taxonomy" id="381751"/>
    <lineage>
        <taxon>Bacteria</taxon>
        <taxon>Pseudomonadati</taxon>
        <taxon>Aquificota</taxon>
        <taxon>Aquificia</taxon>
        <taxon>Aquificales</taxon>
        <taxon>Aquificaceae</taxon>
        <taxon>Thermocrinis</taxon>
    </lineage>
</organism>
<dbReference type="EMBL" id="LT670846">
    <property type="protein sequence ID" value="SHK25973.1"/>
    <property type="molecule type" value="Genomic_DNA"/>
</dbReference>
<dbReference type="STRING" id="381751.SAMN05444391_0470"/>
<evidence type="ECO:0000313" key="4">
    <source>
        <dbReference type="Proteomes" id="UP000189810"/>
    </source>
</evidence>
<dbReference type="InterPro" id="IPR037138">
    <property type="entry name" value="His_deacetylse_dom_sf"/>
</dbReference>
<evidence type="ECO:0000256" key="1">
    <source>
        <dbReference type="ARBA" id="ARBA00005947"/>
    </source>
</evidence>
<dbReference type="PANTHER" id="PTHR10625">
    <property type="entry name" value="HISTONE DEACETYLASE HDAC1-RELATED"/>
    <property type="match status" value="1"/>
</dbReference>